<keyword evidence="2" id="KW-0238">DNA-binding</keyword>
<protein>
    <submittedName>
        <fullName evidence="5">GntR family transcriptional regulator</fullName>
    </submittedName>
</protein>
<dbReference type="PANTHER" id="PTHR38445">
    <property type="entry name" value="HTH-TYPE TRANSCRIPTIONAL REPRESSOR YTRA"/>
    <property type="match status" value="1"/>
</dbReference>
<accession>A0AAU6S8A3</accession>
<reference evidence="5" key="1">
    <citation type="submission" date="2024-04" db="EMBL/GenBank/DDBJ databases">
        <authorList>
            <person name="Roder T."/>
            <person name="Oberhansli S."/>
            <person name="Kreuzer M."/>
        </authorList>
    </citation>
    <scope>NUCLEOTIDE SEQUENCE</scope>
    <source>
        <strain evidence="5">LWS13-1.2</strain>
    </source>
</reference>
<keyword evidence="1" id="KW-0805">Transcription regulation</keyword>
<evidence type="ECO:0000256" key="2">
    <source>
        <dbReference type="ARBA" id="ARBA00023125"/>
    </source>
</evidence>
<dbReference type="PROSITE" id="PS50949">
    <property type="entry name" value="HTH_GNTR"/>
    <property type="match status" value="1"/>
</dbReference>
<dbReference type="Pfam" id="PF00392">
    <property type="entry name" value="GntR"/>
    <property type="match status" value="1"/>
</dbReference>
<dbReference type="InterPro" id="IPR036390">
    <property type="entry name" value="WH_DNA-bd_sf"/>
</dbReference>
<sequence>MIVIDPSSPVPPFEQLRSGLVDAVASGELGPGERLPTVRRLAEDLGVAPGTVARAYRELEASGMIETRGRNGTFVAFDADPARQQLQRAAAAFAAQVRDLRLDADEALAIVTAALRGGEASPAS</sequence>
<dbReference type="AlphaFoldDB" id="A0AAU6S8A3"/>
<dbReference type="CDD" id="cd07377">
    <property type="entry name" value="WHTH_GntR"/>
    <property type="match status" value="1"/>
</dbReference>
<dbReference type="PANTHER" id="PTHR38445:SF9">
    <property type="entry name" value="HTH-TYPE TRANSCRIPTIONAL REPRESSOR YTRA"/>
    <property type="match status" value="1"/>
</dbReference>
<dbReference type="InterPro" id="IPR036388">
    <property type="entry name" value="WH-like_DNA-bd_sf"/>
</dbReference>
<dbReference type="InterPro" id="IPR000524">
    <property type="entry name" value="Tscrpt_reg_HTH_GntR"/>
</dbReference>
<dbReference type="Gene3D" id="1.10.10.10">
    <property type="entry name" value="Winged helix-like DNA-binding domain superfamily/Winged helix DNA-binding domain"/>
    <property type="match status" value="1"/>
</dbReference>
<evidence type="ECO:0000259" key="4">
    <source>
        <dbReference type="PROSITE" id="PS50949"/>
    </source>
</evidence>
<gene>
    <name evidence="5" type="ORF">MRBLWS13_000787</name>
</gene>
<proteinExistence type="predicted"/>
<evidence type="ECO:0000256" key="3">
    <source>
        <dbReference type="ARBA" id="ARBA00023163"/>
    </source>
</evidence>
<feature type="domain" description="HTH gntR-type" evidence="4">
    <location>
        <begin position="10"/>
        <end position="78"/>
    </location>
</feature>
<evidence type="ECO:0000256" key="1">
    <source>
        <dbReference type="ARBA" id="ARBA00023015"/>
    </source>
</evidence>
<evidence type="ECO:0000313" key="5">
    <source>
        <dbReference type="EMBL" id="WZO33170.1"/>
    </source>
</evidence>
<dbReference type="GO" id="GO:0003700">
    <property type="term" value="F:DNA-binding transcription factor activity"/>
    <property type="evidence" value="ECO:0007669"/>
    <property type="project" value="InterPro"/>
</dbReference>
<dbReference type="EMBL" id="CP151632">
    <property type="protein sequence ID" value="WZO33170.1"/>
    <property type="molecule type" value="Genomic_DNA"/>
</dbReference>
<dbReference type="RefSeq" id="WP_349427740.1">
    <property type="nucleotide sequence ID" value="NZ_CP151632.1"/>
</dbReference>
<dbReference type="GO" id="GO:0003677">
    <property type="term" value="F:DNA binding"/>
    <property type="evidence" value="ECO:0007669"/>
    <property type="project" value="UniProtKB-KW"/>
</dbReference>
<organism evidence="5">
    <name type="scientific">Microbacterium sp. LWS13-1.2</name>
    <dbReference type="NCBI Taxonomy" id="3135264"/>
    <lineage>
        <taxon>Bacteria</taxon>
        <taxon>Bacillati</taxon>
        <taxon>Actinomycetota</taxon>
        <taxon>Actinomycetes</taxon>
        <taxon>Micrococcales</taxon>
        <taxon>Microbacteriaceae</taxon>
        <taxon>Microbacterium</taxon>
    </lineage>
</organism>
<keyword evidence="3" id="KW-0804">Transcription</keyword>
<dbReference type="SMART" id="SM00345">
    <property type="entry name" value="HTH_GNTR"/>
    <property type="match status" value="1"/>
</dbReference>
<name>A0AAU6S8A3_9MICO</name>
<dbReference type="SUPFAM" id="SSF46785">
    <property type="entry name" value="Winged helix' DNA-binding domain"/>
    <property type="match status" value="1"/>
</dbReference>